<dbReference type="PANTHER" id="PTHR11748:SF103">
    <property type="entry name" value="GLYCOLATE OXIDASE SUBUNIT GLCE"/>
    <property type="match status" value="1"/>
</dbReference>
<evidence type="ECO:0000313" key="4">
    <source>
        <dbReference type="EMBL" id="MXQ06624.1"/>
    </source>
</evidence>
<evidence type="ECO:0000313" key="5">
    <source>
        <dbReference type="Proteomes" id="UP000480350"/>
    </source>
</evidence>
<organism evidence="4 5">
    <name type="scientific">Kangsaoukella pontilimi</name>
    <dbReference type="NCBI Taxonomy" id="2691042"/>
    <lineage>
        <taxon>Bacteria</taxon>
        <taxon>Pseudomonadati</taxon>
        <taxon>Pseudomonadota</taxon>
        <taxon>Alphaproteobacteria</taxon>
        <taxon>Rhodobacterales</taxon>
        <taxon>Paracoccaceae</taxon>
        <taxon>Kangsaoukella</taxon>
    </lineage>
</organism>
<evidence type="ECO:0000256" key="1">
    <source>
        <dbReference type="ARBA" id="ARBA00022630"/>
    </source>
</evidence>
<dbReference type="InterPro" id="IPR036318">
    <property type="entry name" value="FAD-bd_PCMH-like_sf"/>
</dbReference>
<feature type="domain" description="FAD-binding PCMH-type" evidence="3">
    <location>
        <begin position="1"/>
        <end position="174"/>
    </location>
</feature>
<sequence length="380" mass="39474">MLTPESEEELAEAIAGARGPLRVVGGGTRPIGKPVQGEVLSVAGLSGITLYEPGALTIVAKAGTPLAEVEAALAAEGQMLPFEPMDHRKLLGTTGEPTIGGVVAANVSGPRRVQAGACRDSLIGVRFVDGGGHVVKNGGRVMKNVTGYDLVKLMSGAMGTLGVLSEVSFKVLPRPAAAAALLIEGLSPDRAVAAMAAALRSPFEVSGAAHVPEGMAGDPVTMIRIEGFESSVAYRAARLQEVLEPFGQSTVERRASEGGEGVTDGWRWVRDVEGFAGKPGDVWRLSVKPGDAPEIASRAGAEGVLFDWGGGLVWLLVAEGTDLRARLGDFRGHATLVRASEETRARLDVFQPEPAPLKALAEGLRAQFDPRGILNPGLMG</sequence>
<dbReference type="SUPFAM" id="SSF56176">
    <property type="entry name" value="FAD-binding/transporter-associated domain-like"/>
    <property type="match status" value="1"/>
</dbReference>
<reference evidence="4 5" key="1">
    <citation type="submission" date="2019-12" db="EMBL/GenBank/DDBJ databases">
        <authorList>
            <person name="Lee S.D."/>
        </authorList>
    </citation>
    <scope>NUCLEOTIDE SEQUENCE [LARGE SCALE GENOMIC DNA]</scope>
    <source>
        <strain evidence="4 5">GH1-50</strain>
    </source>
</reference>
<dbReference type="Pfam" id="PF01565">
    <property type="entry name" value="FAD_binding_4"/>
    <property type="match status" value="1"/>
</dbReference>
<reference evidence="4 5" key="2">
    <citation type="submission" date="2020-03" db="EMBL/GenBank/DDBJ databases">
        <title>Kangsaoukella pontilimi gen. nov., sp. nov., a new member of the family Rhodobacteraceae isolated from a tidal mudflat.</title>
        <authorList>
            <person name="Kim I.S."/>
        </authorList>
    </citation>
    <scope>NUCLEOTIDE SEQUENCE [LARGE SCALE GENOMIC DNA]</scope>
    <source>
        <strain evidence="4 5">GH1-50</strain>
    </source>
</reference>
<gene>
    <name evidence="4" type="ORF">GQ651_02070</name>
</gene>
<keyword evidence="1" id="KW-0285">Flavoprotein</keyword>
<evidence type="ECO:0000259" key="3">
    <source>
        <dbReference type="PROSITE" id="PS51387"/>
    </source>
</evidence>
<dbReference type="InterPro" id="IPR016164">
    <property type="entry name" value="FAD-linked_Oxase-like_C"/>
</dbReference>
<dbReference type="PANTHER" id="PTHR11748">
    <property type="entry name" value="D-LACTATE DEHYDROGENASE"/>
    <property type="match status" value="1"/>
</dbReference>
<name>A0A7C9IEA9_9RHOB</name>
<dbReference type="SUPFAM" id="SSF55103">
    <property type="entry name" value="FAD-linked oxidases, C-terminal domain"/>
    <property type="match status" value="1"/>
</dbReference>
<dbReference type="AlphaFoldDB" id="A0A7C9IEA9"/>
<dbReference type="GO" id="GO:0003824">
    <property type="term" value="F:catalytic activity"/>
    <property type="evidence" value="ECO:0007669"/>
    <property type="project" value="InterPro"/>
</dbReference>
<protein>
    <submittedName>
        <fullName evidence="4">FAD-binding protein</fullName>
    </submittedName>
</protein>
<dbReference type="GO" id="GO:0071949">
    <property type="term" value="F:FAD binding"/>
    <property type="evidence" value="ECO:0007669"/>
    <property type="project" value="InterPro"/>
</dbReference>
<dbReference type="InterPro" id="IPR006094">
    <property type="entry name" value="Oxid_FAD_bind_N"/>
</dbReference>
<dbReference type="Gene3D" id="3.30.465.10">
    <property type="match status" value="1"/>
</dbReference>
<accession>A0A7C9IEA9</accession>
<evidence type="ECO:0000256" key="2">
    <source>
        <dbReference type="ARBA" id="ARBA00022827"/>
    </source>
</evidence>
<dbReference type="InterPro" id="IPR016166">
    <property type="entry name" value="FAD-bd_PCMH"/>
</dbReference>
<dbReference type="InterPro" id="IPR016169">
    <property type="entry name" value="FAD-bd_PCMH_sub2"/>
</dbReference>
<dbReference type="Proteomes" id="UP000480350">
    <property type="component" value="Unassembled WGS sequence"/>
</dbReference>
<dbReference type="EMBL" id="WUPT01000001">
    <property type="protein sequence ID" value="MXQ06624.1"/>
    <property type="molecule type" value="Genomic_DNA"/>
</dbReference>
<dbReference type="PROSITE" id="PS51387">
    <property type="entry name" value="FAD_PCMH"/>
    <property type="match status" value="1"/>
</dbReference>
<comment type="caution">
    <text evidence="4">The sequence shown here is derived from an EMBL/GenBank/DDBJ whole genome shotgun (WGS) entry which is preliminary data.</text>
</comment>
<dbReference type="RefSeq" id="WP_160762553.1">
    <property type="nucleotide sequence ID" value="NZ_WUPT01000001.1"/>
</dbReference>
<keyword evidence="5" id="KW-1185">Reference proteome</keyword>
<keyword evidence="2" id="KW-0274">FAD</keyword>
<proteinExistence type="predicted"/>